<feature type="domain" description="Tn3 transposase DDE" evidence="1">
    <location>
        <begin position="14"/>
        <end position="66"/>
    </location>
</feature>
<keyword evidence="2" id="KW-0614">Plasmid</keyword>
<dbReference type="KEGG" id="sphk:SKP52_24575"/>
<dbReference type="Proteomes" id="UP000030907">
    <property type="component" value="Plasmid pSfKp5.2"/>
</dbReference>
<organism evidence="2 3">
    <name type="scientific">Sphingopyxis fribergensis</name>
    <dbReference type="NCBI Taxonomy" id="1515612"/>
    <lineage>
        <taxon>Bacteria</taxon>
        <taxon>Pseudomonadati</taxon>
        <taxon>Pseudomonadota</taxon>
        <taxon>Alphaproteobacteria</taxon>
        <taxon>Sphingomonadales</taxon>
        <taxon>Sphingomonadaceae</taxon>
        <taxon>Sphingopyxis</taxon>
    </lineage>
</organism>
<evidence type="ECO:0000259" key="1">
    <source>
        <dbReference type="Pfam" id="PF01526"/>
    </source>
</evidence>
<dbReference type="HOGENOM" id="CLU_2810196_0_0_5"/>
<accession>A0A0A7PUI5</accession>
<dbReference type="GO" id="GO:0006313">
    <property type="term" value="P:DNA transposition"/>
    <property type="evidence" value="ECO:0007669"/>
    <property type="project" value="InterPro"/>
</dbReference>
<evidence type="ECO:0000313" key="3">
    <source>
        <dbReference type="Proteomes" id="UP000030907"/>
    </source>
</evidence>
<dbReference type="InterPro" id="IPR002513">
    <property type="entry name" value="Tn3_Tnp_DDE_dom"/>
</dbReference>
<gene>
    <name evidence="2" type="ORF">SKP52_24575</name>
</gene>
<name>A0A0A7PUI5_9SPHN</name>
<protein>
    <recommendedName>
        <fullName evidence="1">Tn3 transposase DDE domain-containing protein</fullName>
    </recommendedName>
</protein>
<reference evidence="2 3" key="1">
    <citation type="journal article" date="2015" name="Int. J. Syst. Evol. Microbiol.">
        <title>Description of Sphingopyxis fribergensis sp. nov. - a soil bacterium with the ability to degrade styrene and phenylacetic acid.</title>
        <authorList>
            <person name="Oelschlagel M."/>
            <person name="Ruckert C."/>
            <person name="Kalinowski J."/>
            <person name="Schmidt G."/>
            <person name="Schlomann M."/>
            <person name="Tischler D."/>
        </authorList>
    </citation>
    <scope>NUCLEOTIDE SEQUENCE [LARGE SCALE GENOMIC DNA]</scope>
    <source>
        <strain evidence="2 3">Kp5.2</strain>
        <plasmid evidence="2">pSfKp5.2</plasmid>
    </source>
</reference>
<dbReference type="GO" id="GO:0004803">
    <property type="term" value="F:transposase activity"/>
    <property type="evidence" value="ECO:0007669"/>
    <property type="project" value="InterPro"/>
</dbReference>
<dbReference type="EMBL" id="CP009123">
    <property type="protein sequence ID" value="AJA11752.1"/>
    <property type="molecule type" value="Genomic_DNA"/>
</dbReference>
<evidence type="ECO:0000313" key="2">
    <source>
        <dbReference type="EMBL" id="AJA11752.1"/>
    </source>
</evidence>
<dbReference type="AlphaFoldDB" id="A0A0A7PUI5"/>
<dbReference type="Pfam" id="PF01526">
    <property type="entry name" value="DDE_Tnp_Tn3"/>
    <property type="match status" value="1"/>
</dbReference>
<keyword evidence="3" id="KW-1185">Reference proteome</keyword>
<geneLocation type="plasmid" evidence="2 3">
    <name>pSfKp5.2</name>
</geneLocation>
<sequence>MLWRPWWAPSNAVSRILRKLAAYPLQNDLAAALREVGRIKRTLFIIEWILDAGIQRRAQIGLNKCEV</sequence>
<proteinExistence type="predicted"/>